<dbReference type="SUPFAM" id="SSF55729">
    <property type="entry name" value="Acyl-CoA N-acyltransferases (Nat)"/>
    <property type="match status" value="1"/>
</dbReference>
<evidence type="ECO:0000313" key="4">
    <source>
        <dbReference type="EMBL" id="QOL82906.1"/>
    </source>
</evidence>
<dbReference type="Pfam" id="PF00583">
    <property type="entry name" value="Acetyltransf_1"/>
    <property type="match status" value="1"/>
</dbReference>
<keyword evidence="5" id="KW-1185">Reference proteome</keyword>
<evidence type="ECO:0000256" key="2">
    <source>
        <dbReference type="ARBA" id="ARBA00023315"/>
    </source>
</evidence>
<name>A0A7L9WTX9_9RHOB</name>
<reference evidence="4 5" key="1">
    <citation type="submission" date="2019-10" db="EMBL/GenBank/DDBJ databases">
        <title>Pseudopuniceibacterium sp. HQ09 islated from Antarctica.</title>
        <authorList>
            <person name="Liao L."/>
            <person name="Su S."/>
            <person name="Chen B."/>
            <person name="Yu Y."/>
        </authorList>
    </citation>
    <scope>NUCLEOTIDE SEQUENCE [LARGE SCALE GENOMIC DNA]</scope>
    <source>
        <strain evidence="4 5">HQ09</strain>
    </source>
</reference>
<dbReference type="Proteomes" id="UP000594118">
    <property type="component" value="Chromosome"/>
</dbReference>
<dbReference type="RefSeq" id="WP_193081285.1">
    <property type="nucleotide sequence ID" value="NZ_CP045201.1"/>
</dbReference>
<dbReference type="GO" id="GO:0016747">
    <property type="term" value="F:acyltransferase activity, transferring groups other than amino-acyl groups"/>
    <property type="evidence" value="ECO:0007669"/>
    <property type="project" value="InterPro"/>
</dbReference>
<sequence>MIREVAPADAPAIEAFLAQHAETSMFLRSNLAGQGVGLTDHPHSSRYWCAPATGAITGVVGLSRDGFAMLQIPGASDATIAAFAAALAGEPLQGLTGEADQAARLLAALPPARLSMNDVEPLYRLELSQLAPSTATIRPPQPDDLALLSDWFTAYARDTGLSATDAEARARGRDRAEQALRPDATLRLLLEGDQPVAMAALNARVADMVQVGGVYVPTSARNTGRGRRVTQALLAEAAATGARTAILFANNPAAARAYEGLGFTLIGQYRVAMMATA</sequence>
<gene>
    <name evidence="4" type="ORF">F3W81_19970</name>
</gene>
<accession>A0A7L9WTX9</accession>
<dbReference type="KEGG" id="pshq:F3W81_19970"/>
<dbReference type="PROSITE" id="PS51186">
    <property type="entry name" value="GNAT"/>
    <property type="match status" value="1"/>
</dbReference>
<evidence type="ECO:0000256" key="1">
    <source>
        <dbReference type="ARBA" id="ARBA00022679"/>
    </source>
</evidence>
<dbReference type="EMBL" id="CP045201">
    <property type="protein sequence ID" value="QOL82906.1"/>
    <property type="molecule type" value="Genomic_DNA"/>
</dbReference>
<keyword evidence="1 4" id="KW-0808">Transferase</keyword>
<proteinExistence type="predicted"/>
<dbReference type="PANTHER" id="PTHR43877">
    <property type="entry name" value="AMINOALKYLPHOSPHONATE N-ACETYLTRANSFERASE-RELATED-RELATED"/>
    <property type="match status" value="1"/>
</dbReference>
<keyword evidence="2" id="KW-0012">Acyltransferase</keyword>
<evidence type="ECO:0000313" key="5">
    <source>
        <dbReference type="Proteomes" id="UP000594118"/>
    </source>
</evidence>
<organism evidence="4 5">
    <name type="scientific">Pseudooceanicola spongiae</name>
    <dbReference type="NCBI Taxonomy" id="2613965"/>
    <lineage>
        <taxon>Bacteria</taxon>
        <taxon>Pseudomonadati</taxon>
        <taxon>Pseudomonadota</taxon>
        <taxon>Alphaproteobacteria</taxon>
        <taxon>Rhodobacterales</taxon>
        <taxon>Paracoccaceae</taxon>
        <taxon>Pseudooceanicola</taxon>
    </lineage>
</organism>
<evidence type="ECO:0000259" key="3">
    <source>
        <dbReference type="PROSITE" id="PS51186"/>
    </source>
</evidence>
<protein>
    <submittedName>
        <fullName evidence="4">GNAT family N-acetyltransferase</fullName>
    </submittedName>
</protein>
<dbReference type="PANTHER" id="PTHR43877:SF2">
    <property type="entry name" value="AMINOALKYLPHOSPHONATE N-ACETYLTRANSFERASE-RELATED"/>
    <property type="match status" value="1"/>
</dbReference>
<dbReference type="CDD" id="cd04301">
    <property type="entry name" value="NAT_SF"/>
    <property type="match status" value="1"/>
</dbReference>
<dbReference type="InterPro" id="IPR000182">
    <property type="entry name" value="GNAT_dom"/>
</dbReference>
<dbReference type="AlphaFoldDB" id="A0A7L9WTX9"/>
<dbReference type="Gene3D" id="3.40.630.30">
    <property type="match status" value="1"/>
</dbReference>
<dbReference type="InterPro" id="IPR050832">
    <property type="entry name" value="Bact_Acetyltransf"/>
</dbReference>
<feature type="domain" description="N-acetyltransferase" evidence="3">
    <location>
        <begin position="135"/>
        <end position="277"/>
    </location>
</feature>
<dbReference type="InterPro" id="IPR016181">
    <property type="entry name" value="Acyl_CoA_acyltransferase"/>
</dbReference>